<keyword evidence="3" id="KW-1185">Reference proteome</keyword>
<dbReference type="EMBL" id="CATQJL010000001">
    <property type="protein sequence ID" value="CAJ0591244.1"/>
    <property type="molecule type" value="Genomic_DNA"/>
</dbReference>
<accession>A0AA36DRC5</accession>
<evidence type="ECO:0000256" key="1">
    <source>
        <dbReference type="SAM" id="SignalP"/>
    </source>
</evidence>
<gene>
    <name evidence="2" type="ORF">CYNAS_LOCUS3227</name>
</gene>
<evidence type="ECO:0008006" key="4">
    <source>
        <dbReference type="Google" id="ProtNLM"/>
    </source>
</evidence>
<reference evidence="2" key="1">
    <citation type="submission" date="2023-07" db="EMBL/GenBank/DDBJ databases">
        <authorList>
            <consortium name="CYATHOMIX"/>
        </authorList>
    </citation>
    <scope>NUCLEOTIDE SEQUENCE</scope>
    <source>
        <strain evidence="2">N/A</strain>
    </source>
</reference>
<feature type="signal peptide" evidence="1">
    <location>
        <begin position="1"/>
        <end position="16"/>
    </location>
</feature>
<evidence type="ECO:0000313" key="3">
    <source>
        <dbReference type="Proteomes" id="UP001176961"/>
    </source>
</evidence>
<evidence type="ECO:0000313" key="2">
    <source>
        <dbReference type="EMBL" id="CAJ0591244.1"/>
    </source>
</evidence>
<organism evidence="2 3">
    <name type="scientific">Cylicocyclus nassatus</name>
    <name type="common">Nematode worm</name>
    <dbReference type="NCBI Taxonomy" id="53992"/>
    <lineage>
        <taxon>Eukaryota</taxon>
        <taxon>Metazoa</taxon>
        <taxon>Ecdysozoa</taxon>
        <taxon>Nematoda</taxon>
        <taxon>Chromadorea</taxon>
        <taxon>Rhabditida</taxon>
        <taxon>Rhabditina</taxon>
        <taxon>Rhabditomorpha</taxon>
        <taxon>Strongyloidea</taxon>
        <taxon>Strongylidae</taxon>
        <taxon>Cylicocyclus</taxon>
    </lineage>
</organism>
<name>A0AA36DRC5_CYLNA</name>
<dbReference type="Proteomes" id="UP001176961">
    <property type="component" value="Unassembled WGS sequence"/>
</dbReference>
<dbReference type="AlphaFoldDB" id="A0AA36DRC5"/>
<protein>
    <recommendedName>
        <fullName evidence="4">Saposin B-type domain-containing protein</fullName>
    </recommendedName>
</protein>
<feature type="chain" id="PRO_5041409045" description="Saposin B-type domain-containing protein" evidence="1">
    <location>
        <begin position="17"/>
        <end position="96"/>
    </location>
</feature>
<sequence length="96" mass="11327">MKLLLLLLVFLPLIVAAPADEMEKRFCSEGCQYILKTENPNAKFNMKKMMDKCKKDSKVPKIVCEAMDEIKKKEKYNFAKYAEENYTWKQICDFCK</sequence>
<proteinExistence type="predicted"/>
<comment type="caution">
    <text evidence="2">The sequence shown here is derived from an EMBL/GenBank/DDBJ whole genome shotgun (WGS) entry which is preliminary data.</text>
</comment>
<keyword evidence="1" id="KW-0732">Signal</keyword>